<evidence type="ECO:0000313" key="2">
    <source>
        <dbReference type="EMBL" id="KAK9043058.1"/>
    </source>
</evidence>
<protein>
    <submittedName>
        <fullName evidence="2">Uncharacterized protein</fullName>
    </submittedName>
</protein>
<feature type="region of interest" description="Disordered" evidence="1">
    <location>
        <begin position="214"/>
        <end position="242"/>
    </location>
</feature>
<reference evidence="2 3" key="1">
    <citation type="journal article" date="2024" name="G3 (Bethesda)">
        <title>Genome assembly of Hibiscus sabdariffa L. provides insights into metabolisms of medicinal natural products.</title>
        <authorList>
            <person name="Kim T."/>
        </authorList>
    </citation>
    <scope>NUCLEOTIDE SEQUENCE [LARGE SCALE GENOMIC DNA]</scope>
    <source>
        <strain evidence="2">TK-2024</strain>
        <tissue evidence="2">Old leaves</tissue>
    </source>
</reference>
<evidence type="ECO:0000313" key="3">
    <source>
        <dbReference type="Proteomes" id="UP001396334"/>
    </source>
</evidence>
<keyword evidence="3" id="KW-1185">Reference proteome</keyword>
<gene>
    <name evidence="2" type="ORF">V6N11_071409</name>
</gene>
<sequence>MNDGKIVMNFDVIVMDADIGEGQRGVVNDGAKVGAKSDNRGDKTCTYASVTAKSMLEGSKQKPTVAAIDEEVLDEDEKVIHVADLNQGGKMHLQSVAPTIQPNKGENAGQTGREVNSMVHKHSLTSGSHAVIIIQEKGAMATGISGTKDKRLRNIGTKTMLGAIGHNFNGRKLAAVRAMGTMEVSKFIIDLTNHLDSFQDPSSYLMEKDCDDVELGGSEEGLSDSDSQDNDDHRADVILVEQ</sequence>
<organism evidence="2 3">
    <name type="scientific">Hibiscus sabdariffa</name>
    <name type="common">roselle</name>
    <dbReference type="NCBI Taxonomy" id="183260"/>
    <lineage>
        <taxon>Eukaryota</taxon>
        <taxon>Viridiplantae</taxon>
        <taxon>Streptophyta</taxon>
        <taxon>Embryophyta</taxon>
        <taxon>Tracheophyta</taxon>
        <taxon>Spermatophyta</taxon>
        <taxon>Magnoliopsida</taxon>
        <taxon>eudicotyledons</taxon>
        <taxon>Gunneridae</taxon>
        <taxon>Pentapetalae</taxon>
        <taxon>rosids</taxon>
        <taxon>malvids</taxon>
        <taxon>Malvales</taxon>
        <taxon>Malvaceae</taxon>
        <taxon>Malvoideae</taxon>
        <taxon>Hibiscus</taxon>
    </lineage>
</organism>
<dbReference type="EMBL" id="JBBPBN010000003">
    <property type="protein sequence ID" value="KAK9043058.1"/>
    <property type="molecule type" value="Genomic_DNA"/>
</dbReference>
<dbReference type="Proteomes" id="UP001396334">
    <property type="component" value="Unassembled WGS sequence"/>
</dbReference>
<proteinExistence type="predicted"/>
<evidence type="ECO:0000256" key="1">
    <source>
        <dbReference type="SAM" id="MobiDB-lite"/>
    </source>
</evidence>
<name>A0ABR2U0U5_9ROSI</name>
<accession>A0ABR2U0U5</accession>
<comment type="caution">
    <text evidence="2">The sequence shown here is derived from an EMBL/GenBank/DDBJ whole genome shotgun (WGS) entry which is preliminary data.</text>
</comment>